<dbReference type="InterPro" id="IPR057214">
    <property type="entry name" value="DUF7892"/>
</dbReference>
<sequence length="1579" mass="174565">MASEEAGGGAELLPQALEQPHSAQALSTEGAAIDQQTQNPFETDASKSDSDDTEPDEHVGVEGDDNMCAVSVSGREDGASAPRALPARVGAASDGLDAPSRKRKSPGDTPDASFADGTLKKVKVTEDDAGKPAQSSSRDVPQDKSLLAPEIWHHIFTFCPPKSLGNLLRVNKLFNLYLDPSSSVRKEVPVSLTRSALGFLAADSIWRASRRCFWPHMPTPLPSKTELDMWRLACSLTCQNCNRVDTRDRGGAVDLWRPGPGADGVAVIWSFAKRMCGTCLGQTCVKEIDLLLSSDIPSALVPALPFVFLTQELDVIPASTLKHGQLPADLQIAKIHSASNVRALKQEFLAVKDLGPGTAEEWLKGLSGRGKDHQHQVSRWEKWEGSGGLARMRTQLYPGHTEKPPVRPPTSRPASINASPTSPSCTHRPPGLPPIPPQPLSQARHERTMEEVVELKAARKAEIERRALLLDPPLTADELLQIPAFQAATQIITPLDDNAWDLLKPRLLAQRAEAEQREKENAAQMKAQQLLEERRRLETTLATTKEARDLDDKMWEEIQAPVRAKIAGYTDERIRENWEKGKKVAKDNCSKFAADVLVYVRRKFYAEVAKDAAAARAAGRDVVVDPPEGPFTQKLTLENMKWIFDTKIKPHTDKYRKELFYCNDCEGNPKTYGFEGVIQHYAAKHTSALSIGSIVVHWRAEWPEHPPFNTEGRRPKHAYYGHGVGALPSPLGVPPSNGHSYPPMFGPPAPPAYPPHPGPVYGGAPYVNDQPYQPALPPYPHAAPYPPPYTQQPSFGQQQSCVPHAYHSYQHPHQQPPAAGPYPPPGPDSVPVQVPVQGYAPPPPAANYGYNYGAYQSNAQAGYTAPPAPAFPDTYQTRLEDVARNSREVWQALSNIRDLPGSARVFATIYHVVKRFRSRFSDTPPLTLFIDGLSNHKDMRPVRNVNSLVCKACHLRLGNAASVQEDRKSFSLPQLTNHFQFKHVEPMQRLQLQTGRPPLDWVSDMVLLPGHAALANLRSNVGENQRLLLAEAFPQPQPHPHPQPAVDSHPYHAQQAQQAPYQHQPSYPGGYSAAPIDNQTASYAPPQPQTSNGPASGSHAAHGYPSGSRPAEIPPVSSYPAQDQPFKAAAVRADNYAPYPRPDFGYAADGDAVANQTLPALSQQHDRAANGESGRHSSHGSQHSRGKDLHQGYRKGNVRNRRGKTLDAGGLDREMDGPVAEEDAKRDEEATRREEAKIRAMWAADRVESARTISSPHRPHHTEKRERVPSTQAPPSTQGLRTLTPQQFQLASSQGPSAPPVSVREEPNLLAALEMHLEQRGAPVGPATGARAPSAMETAASHRPRSPNGPLYTNSRDSMADADARRAERMHARHAPDRDRSRSPAFGPRFYQQELPPRHRSPSVQLPEPVYYSRQRPDERPGFGYDPYPVEPGFAKQAPQRANGVPYEPYDRPPPRLSDRDYDVAMQPGYRRFHEDALPPPRQPVEAYEIVQVIDERGEYLIRRPARREPEPSYPYENERRHRRDVGPYAAYEAPYVPVSRPGPPRELPREPPRFSTPSEARRADPAYYEEYDPRFPAA</sequence>
<keyword evidence="5" id="KW-1185">Reference proteome</keyword>
<evidence type="ECO:0000256" key="1">
    <source>
        <dbReference type="SAM" id="Coils"/>
    </source>
</evidence>
<evidence type="ECO:0000256" key="2">
    <source>
        <dbReference type="SAM" id="MobiDB-lite"/>
    </source>
</evidence>
<keyword evidence="1" id="KW-0175">Coiled coil</keyword>
<feature type="compositionally biased region" description="Basic and acidic residues" evidence="2">
    <location>
        <begin position="44"/>
        <end position="61"/>
    </location>
</feature>
<feature type="region of interest" description="Disordered" evidence="2">
    <location>
        <begin position="1504"/>
        <end position="1579"/>
    </location>
</feature>
<feature type="coiled-coil region" evidence="1">
    <location>
        <begin position="509"/>
        <end position="547"/>
    </location>
</feature>
<gene>
    <name evidence="4" type="ORF">QBC46DRAFT_433449</name>
</gene>
<feature type="region of interest" description="Disordered" evidence="2">
    <location>
        <begin position="772"/>
        <end position="799"/>
    </location>
</feature>
<feature type="region of interest" description="Disordered" evidence="2">
    <location>
        <begin position="1"/>
        <end position="142"/>
    </location>
</feature>
<accession>A0AAN6NHJ8</accession>
<evidence type="ECO:0000259" key="3">
    <source>
        <dbReference type="Pfam" id="PF25422"/>
    </source>
</evidence>
<dbReference type="EMBL" id="MU853755">
    <property type="protein sequence ID" value="KAK3945254.1"/>
    <property type="molecule type" value="Genomic_DNA"/>
</dbReference>
<protein>
    <recommendedName>
        <fullName evidence="3">DUF7892 domain-containing protein</fullName>
    </recommendedName>
</protein>
<organism evidence="4 5">
    <name type="scientific">Diplogelasinospora grovesii</name>
    <dbReference type="NCBI Taxonomy" id="303347"/>
    <lineage>
        <taxon>Eukaryota</taxon>
        <taxon>Fungi</taxon>
        <taxon>Dikarya</taxon>
        <taxon>Ascomycota</taxon>
        <taxon>Pezizomycotina</taxon>
        <taxon>Sordariomycetes</taxon>
        <taxon>Sordariomycetidae</taxon>
        <taxon>Sordariales</taxon>
        <taxon>Diplogelasinosporaceae</taxon>
        <taxon>Diplogelasinospora</taxon>
    </lineage>
</organism>
<dbReference type="PANTHER" id="PTHR24216:SF65">
    <property type="entry name" value="PAXILLIN-LIKE PROTEIN 1"/>
    <property type="match status" value="1"/>
</dbReference>
<evidence type="ECO:0000313" key="5">
    <source>
        <dbReference type="Proteomes" id="UP001303473"/>
    </source>
</evidence>
<comment type="caution">
    <text evidence="4">The sequence shown here is derived from an EMBL/GenBank/DDBJ whole genome shotgun (WGS) entry which is preliminary data.</text>
</comment>
<evidence type="ECO:0000313" key="4">
    <source>
        <dbReference type="EMBL" id="KAK3945254.1"/>
    </source>
</evidence>
<dbReference type="Proteomes" id="UP001303473">
    <property type="component" value="Unassembled WGS sequence"/>
</dbReference>
<feature type="compositionally biased region" description="Polar residues" evidence="2">
    <location>
        <begin position="412"/>
        <end position="425"/>
    </location>
</feature>
<feature type="compositionally biased region" description="Pro residues" evidence="2">
    <location>
        <begin position="774"/>
        <end position="790"/>
    </location>
</feature>
<dbReference type="SUPFAM" id="SSF81383">
    <property type="entry name" value="F-box domain"/>
    <property type="match status" value="1"/>
</dbReference>
<proteinExistence type="predicted"/>
<reference evidence="5" key="1">
    <citation type="journal article" date="2023" name="Mol. Phylogenet. Evol.">
        <title>Genome-scale phylogeny and comparative genomics of the fungal order Sordariales.</title>
        <authorList>
            <person name="Hensen N."/>
            <person name="Bonometti L."/>
            <person name="Westerberg I."/>
            <person name="Brannstrom I.O."/>
            <person name="Guillou S."/>
            <person name="Cros-Aarteil S."/>
            <person name="Calhoun S."/>
            <person name="Haridas S."/>
            <person name="Kuo A."/>
            <person name="Mondo S."/>
            <person name="Pangilinan J."/>
            <person name="Riley R."/>
            <person name="LaButti K."/>
            <person name="Andreopoulos B."/>
            <person name="Lipzen A."/>
            <person name="Chen C."/>
            <person name="Yan M."/>
            <person name="Daum C."/>
            <person name="Ng V."/>
            <person name="Clum A."/>
            <person name="Steindorff A."/>
            <person name="Ohm R.A."/>
            <person name="Martin F."/>
            <person name="Silar P."/>
            <person name="Natvig D.O."/>
            <person name="Lalanne C."/>
            <person name="Gautier V."/>
            <person name="Ament-Velasquez S.L."/>
            <person name="Kruys A."/>
            <person name="Hutchinson M.I."/>
            <person name="Powell A.J."/>
            <person name="Barry K."/>
            <person name="Miller A.N."/>
            <person name="Grigoriev I.V."/>
            <person name="Debuchy R."/>
            <person name="Gladieux P."/>
            <person name="Hiltunen Thoren M."/>
            <person name="Johannesson H."/>
        </authorList>
    </citation>
    <scope>NUCLEOTIDE SEQUENCE [LARGE SCALE GENOMIC DNA]</scope>
    <source>
        <strain evidence="5">CBS 340.73</strain>
    </source>
</reference>
<name>A0AAN6NHJ8_9PEZI</name>
<feature type="compositionally biased region" description="Pro residues" evidence="2">
    <location>
        <begin position="430"/>
        <end position="439"/>
    </location>
</feature>
<feature type="compositionally biased region" description="Basic and acidic residues" evidence="2">
    <location>
        <begin position="1358"/>
        <end position="1382"/>
    </location>
</feature>
<feature type="domain" description="DUF7892" evidence="3">
    <location>
        <begin position="873"/>
        <end position="1027"/>
    </location>
</feature>
<feature type="region of interest" description="Disordered" evidence="2">
    <location>
        <begin position="1164"/>
        <end position="1280"/>
    </location>
</feature>
<feature type="compositionally biased region" description="Basic and acidic residues" evidence="2">
    <location>
        <begin position="1164"/>
        <end position="1175"/>
    </location>
</feature>
<feature type="region of interest" description="Disordered" evidence="2">
    <location>
        <begin position="1322"/>
        <end position="1462"/>
    </location>
</feature>
<feature type="region of interest" description="Disordered" evidence="2">
    <location>
        <begin position="1034"/>
        <end position="1121"/>
    </location>
</feature>
<feature type="compositionally biased region" description="Basic and acidic residues" evidence="2">
    <location>
        <begin position="1449"/>
        <end position="1462"/>
    </location>
</feature>
<feature type="compositionally biased region" description="Low complexity" evidence="2">
    <location>
        <begin position="1051"/>
        <end position="1067"/>
    </location>
</feature>
<dbReference type="InterPro" id="IPR036047">
    <property type="entry name" value="F-box-like_dom_sf"/>
</dbReference>
<dbReference type="CDD" id="cd09917">
    <property type="entry name" value="F-box_SF"/>
    <property type="match status" value="1"/>
</dbReference>
<feature type="compositionally biased region" description="Basic residues" evidence="2">
    <location>
        <begin position="1192"/>
        <end position="1203"/>
    </location>
</feature>
<feature type="region of interest" description="Disordered" evidence="2">
    <location>
        <begin position="396"/>
        <end position="443"/>
    </location>
</feature>
<dbReference type="PANTHER" id="PTHR24216">
    <property type="entry name" value="PAXILLIN-RELATED"/>
    <property type="match status" value="1"/>
</dbReference>
<feature type="compositionally biased region" description="Polar residues" evidence="2">
    <location>
        <begin position="1269"/>
        <end position="1280"/>
    </location>
</feature>
<feature type="compositionally biased region" description="Gly residues" evidence="2">
    <location>
        <begin position="1"/>
        <end position="10"/>
    </location>
</feature>
<dbReference type="Pfam" id="PF25422">
    <property type="entry name" value="DUF7892"/>
    <property type="match status" value="1"/>
</dbReference>
<feature type="compositionally biased region" description="Basic and acidic residues" evidence="2">
    <location>
        <begin position="1210"/>
        <end position="1238"/>
    </location>
</feature>